<name>K0SP29_THAOC</name>
<dbReference type="Proteomes" id="UP000266841">
    <property type="component" value="Unassembled WGS sequence"/>
</dbReference>
<dbReference type="AlphaFoldDB" id="K0SP29"/>
<accession>K0SP29</accession>
<feature type="non-terminal residue" evidence="1">
    <location>
        <position position="1"/>
    </location>
</feature>
<reference evidence="1 2" key="1">
    <citation type="journal article" date="2012" name="Genome Biol.">
        <title>Genome and low-iron response of an oceanic diatom adapted to chronic iron limitation.</title>
        <authorList>
            <person name="Lommer M."/>
            <person name="Specht M."/>
            <person name="Roy A.S."/>
            <person name="Kraemer L."/>
            <person name="Andreson R."/>
            <person name="Gutowska M.A."/>
            <person name="Wolf J."/>
            <person name="Bergner S.V."/>
            <person name="Schilhabel M.B."/>
            <person name="Klostermeier U.C."/>
            <person name="Beiko R.G."/>
            <person name="Rosenstiel P."/>
            <person name="Hippler M."/>
            <person name="Laroche J."/>
        </authorList>
    </citation>
    <scope>NUCLEOTIDE SEQUENCE [LARGE SCALE GENOMIC DNA]</scope>
    <source>
        <strain evidence="1 2">CCMP1005</strain>
    </source>
</reference>
<keyword evidence="2" id="KW-1185">Reference proteome</keyword>
<proteinExistence type="predicted"/>
<comment type="caution">
    <text evidence="1">The sequence shown here is derived from an EMBL/GenBank/DDBJ whole genome shotgun (WGS) entry which is preliminary data.</text>
</comment>
<protein>
    <submittedName>
        <fullName evidence="1">Uncharacterized protein</fullName>
    </submittedName>
</protein>
<evidence type="ECO:0000313" key="1">
    <source>
        <dbReference type="EMBL" id="EJK66719.1"/>
    </source>
</evidence>
<sequence>SKYSCTYTHTHTHTHTHLRALSLGMTIVGCLSQLNNFNVLQHSKRP</sequence>
<dbReference type="EMBL" id="AGNL01014424">
    <property type="protein sequence ID" value="EJK66719.1"/>
    <property type="molecule type" value="Genomic_DNA"/>
</dbReference>
<evidence type="ECO:0000313" key="2">
    <source>
        <dbReference type="Proteomes" id="UP000266841"/>
    </source>
</evidence>
<gene>
    <name evidence="1" type="ORF">THAOC_12331</name>
</gene>
<organism evidence="1 2">
    <name type="scientific">Thalassiosira oceanica</name>
    <name type="common">Marine diatom</name>
    <dbReference type="NCBI Taxonomy" id="159749"/>
    <lineage>
        <taxon>Eukaryota</taxon>
        <taxon>Sar</taxon>
        <taxon>Stramenopiles</taxon>
        <taxon>Ochrophyta</taxon>
        <taxon>Bacillariophyta</taxon>
        <taxon>Coscinodiscophyceae</taxon>
        <taxon>Thalassiosirophycidae</taxon>
        <taxon>Thalassiosirales</taxon>
        <taxon>Thalassiosiraceae</taxon>
        <taxon>Thalassiosira</taxon>
    </lineage>
</organism>